<name>A0A9P5ZM83_PLEER</name>
<proteinExistence type="predicted"/>
<dbReference type="OrthoDB" id="2501483at2759"/>
<evidence type="ECO:0000313" key="2">
    <source>
        <dbReference type="Proteomes" id="UP000807025"/>
    </source>
</evidence>
<reference evidence="1" key="1">
    <citation type="submission" date="2020-11" db="EMBL/GenBank/DDBJ databases">
        <authorList>
            <consortium name="DOE Joint Genome Institute"/>
            <person name="Ahrendt S."/>
            <person name="Riley R."/>
            <person name="Andreopoulos W."/>
            <person name="Labutti K."/>
            <person name="Pangilinan J."/>
            <person name="Ruiz-Duenas F.J."/>
            <person name="Barrasa J.M."/>
            <person name="Sanchez-Garcia M."/>
            <person name="Camarero S."/>
            <person name="Miyauchi S."/>
            <person name="Serrano A."/>
            <person name="Linde D."/>
            <person name="Babiker R."/>
            <person name="Drula E."/>
            <person name="Ayuso-Fernandez I."/>
            <person name="Pacheco R."/>
            <person name="Padilla G."/>
            <person name="Ferreira P."/>
            <person name="Barriuso J."/>
            <person name="Kellner H."/>
            <person name="Castanera R."/>
            <person name="Alfaro M."/>
            <person name="Ramirez L."/>
            <person name="Pisabarro A.G."/>
            <person name="Kuo A."/>
            <person name="Tritt A."/>
            <person name="Lipzen A."/>
            <person name="He G."/>
            <person name="Yan M."/>
            <person name="Ng V."/>
            <person name="Cullen D."/>
            <person name="Martin F."/>
            <person name="Rosso M.-N."/>
            <person name="Henrissat B."/>
            <person name="Hibbett D."/>
            <person name="Martinez A.T."/>
            <person name="Grigoriev I.V."/>
        </authorList>
    </citation>
    <scope>NUCLEOTIDE SEQUENCE</scope>
    <source>
        <strain evidence="1">ATCC 90797</strain>
    </source>
</reference>
<gene>
    <name evidence="1" type="ORF">BDN71DRAFT_1399578</name>
</gene>
<keyword evidence="2" id="KW-1185">Reference proteome</keyword>
<dbReference type="AlphaFoldDB" id="A0A9P5ZM83"/>
<sequence>MEARCKAELSTLICEQANVWFGSYMAILRNMEVTRYNFYLDEMIKRRNQYVLQDLEAKGRTPWVVPVDVVFPNTDI</sequence>
<dbReference type="EMBL" id="MU154636">
    <property type="protein sequence ID" value="KAF9490638.1"/>
    <property type="molecule type" value="Genomic_DNA"/>
</dbReference>
<accession>A0A9P5ZM83</accession>
<evidence type="ECO:0000313" key="1">
    <source>
        <dbReference type="EMBL" id="KAF9490638.1"/>
    </source>
</evidence>
<organism evidence="1 2">
    <name type="scientific">Pleurotus eryngii</name>
    <name type="common">Boletus of the steppes</name>
    <dbReference type="NCBI Taxonomy" id="5323"/>
    <lineage>
        <taxon>Eukaryota</taxon>
        <taxon>Fungi</taxon>
        <taxon>Dikarya</taxon>
        <taxon>Basidiomycota</taxon>
        <taxon>Agaricomycotina</taxon>
        <taxon>Agaricomycetes</taxon>
        <taxon>Agaricomycetidae</taxon>
        <taxon>Agaricales</taxon>
        <taxon>Pleurotineae</taxon>
        <taxon>Pleurotaceae</taxon>
        <taxon>Pleurotus</taxon>
    </lineage>
</organism>
<protein>
    <submittedName>
        <fullName evidence="1">Uncharacterized protein</fullName>
    </submittedName>
</protein>
<comment type="caution">
    <text evidence="1">The sequence shown here is derived from an EMBL/GenBank/DDBJ whole genome shotgun (WGS) entry which is preliminary data.</text>
</comment>
<dbReference type="Proteomes" id="UP000807025">
    <property type="component" value="Unassembled WGS sequence"/>
</dbReference>